<dbReference type="EMBL" id="CBFW010000315">
    <property type="protein sequence ID" value="CDC75694.1"/>
    <property type="molecule type" value="Genomic_DNA"/>
</dbReference>
<dbReference type="GO" id="GO:0008237">
    <property type="term" value="F:metallopeptidase activity"/>
    <property type="evidence" value="ECO:0007669"/>
    <property type="project" value="InterPro"/>
</dbReference>
<dbReference type="PANTHER" id="PTHR43421:SF1">
    <property type="entry name" value="METALLOPROTEASE PMBA"/>
    <property type="match status" value="1"/>
</dbReference>
<keyword evidence="3" id="KW-0378">Hydrolase</keyword>
<keyword evidence="1" id="KW-0175">Coiled coil</keyword>
<reference evidence="3" key="1">
    <citation type="submission" date="2012-11" db="EMBL/GenBank/DDBJ databases">
        <title>Dependencies among metagenomic species, viruses, plasmids and units of genetic variation.</title>
        <authorList>
            <person name="Nielsen H.B."/>
            <person name="Almeida M."/>
            <person name="Juncker A.S."/>
            <person name="Rasmussen S."/>
            <person name="Li J."/>
            <person name="Sunagawa S."/>
            <person name="Plichta D."/>
            <person name="Gautier L."/>
            <person name="Le Chatelier E."/>
            <person name="Peletier E."/>
            <person name="Bonde I."/>
            <person name="Nielsen T."/>
            <person name="Manichanh C."/>
            <person name="Arumugam M."/>
            <person name="Batto J."/>
            <person name="Santos M.B.Q.D."/>
            <person name="Blom N."/>
            <person name="Borruel N."/>
            <person name="Burgdorf K.S."/>
            <person name="Boumezbeur F."/>
            <person name="Casellas F."/>
            <person name="Dore J."/>
            <person name="Guarner F."/>
            <person name="Hansen T."/>
            <person name="Hildebrand F."/>
            <person name="Kaas R.S."/>
            <person name="Kennedy S."/>
            <person name="Kristiansen K."/>
            <person name="Kultima J.R."/>
            <person name="Leonard P."/>
            <person name="Levenez F."/>
            <person name="Lund O."/>
            <person name="Moumen B."/>
            <person name="Le Paslier D."/>
            <person name="Pons N."/>
            <person name="Pedersen O."/>
            <person name="Prifti E."/>
            <person name="Qin J."/>
            <person name="Raes J."/>
            <person name="Tap J."/>
            <person name="Tims S."/>
            <person name="Ussery D.W."/>
            <person name="Yamada T."/>
            <person name="MetaHit consortium"/>
            <person name="Renault P."/>
            <person name="Sicheritz-Ponten T."/>
            <person name="Bork P."/>
            <person name="Wang J."/>
            <person name="Brunak S."/>
            <person name="Ehrlich S.D."/>
        </authorList>
    </citation>
    <scope>NUCLEOTIDE SEQUENCE [LARGE SCALE GENOMIC DNA]</scope>
</reference>
<dbReference type="Gene3D" id="3.30.2290.10">
    <property type="entry name" value="PmbA/TldD superfamily"/>
    <property type="match status" value="1"/>
</dbReference>
<feature type="domain" description="Metalloprotease TldD/E C-terminal" evidence="2">
    <location>
        <begin position="236"/>
        <end position="438"/>
    </location>
</feature>
<dbReference type="Pfam" id="PF19289">
    <property type="entry name" value="PmbA_TldD_3rd"/>
    <property type="match status" value="1"/>
</dbReference>
<accession>R6U0R4</accession>
<dbReference type="InterPro" id="IPR036059">
    <property type="entry name" value="TldD/PmbA_sf"/>
</dbReference>
<evidence type="ECO:0000313" key="4">
    <source>
        <dbReference type="Proteomes" id="UP000017938"/>
    </source>
</evidence>
<protein>
    <submittedName>
        <fullName evidence="3">Predicted Zn-dependent protease and their inactivated homologs</fullName>
    </submittedName>
</protein>
<name>R6U0R4_9BACT</name>
<keyword evidence="3" id="KW-0645">Protease</keyword>
<comment type="caution">
    <text evidence="3">The sequence shown here is derived from an EMBL/GenBank/DDBJ whole genome shotgun (WGS) entry which is preliminary data.</text>
</comment>
<organism evidence="3 4">
    <name type="scientific">Candidatus Colimorpha enterica</name>
    <dbReference type="NCBI Taxonomy" id="3083063"/>
    <lineage>
        <taxon>Bacteria</taxon>
        <taxon>Pseudomonadati</taxon>
        <taxon>Bacteroidota</taxon>
        <taxon>Bacteroidia</taxon>
        <taxon>Bacteroidales</taxon>
        <taxon>Candidatus Colimorpha</taxon>
    </lineage>
</organism>
<sequence>MRKAANDMDNLKNIANQALEALKTAGAEKAKCDVGFSETHEFNVDGGKFSLFRTLFDKHLVMTAIKAGKKGSVRQNCYDHETIVSAAEACLATAESSLPDEAWDIAPLGENRDFEYGAVKPDLDKFFFRCRELMDDISERYPKVIVEQMIMTHCETTSVHANTNGVVFGEHCGSYSVEIMFSAHEGELASSFSGSYFKTDNLDTRFIDCAGVAKDLADIEKQITTRTLDGKFSGVMILTPGCLREFLSFALGSFTGEVGLLEGTSPWKDKLGQQVADTSITVSDVPSDPRIICGEKVTADGFAAEDYSIIKDGILESFMISQYVANKTGFPRAKNTSGSIIMKNGGKPLDEIIAGIDKGIVVGRFSGGQPSSNGDFSGVAKNSFLVENGKITDALSETMISGNLADMLNSVYGISSETVADGSSVLPYAAFSGITVSGK</sequence>
<evidence type="ECO:0000256" key="1">
    <source>
        <dbReference type="SAM" id="Coils"/>
    </source>
</evidence>
<dbReference type="InterPro" id="IPR045569">
    <property type="entry name" value="Metalloprtase-TldD/E_C"/>
</dbReference>
<dbReference type="InterPro" id="IPR047657">
    <property type="entry name" value="PmbA"/>
</dbReference>
<proteinExistence type="predicted"/>
<dbReference type="Proteomes" id="UP000017938">
    <property type="component" value="Unassembled WGS sequence"/>
</dbReference>
<dbReference type="PANTHER" id="PTHR43421">
    <property type="entry name" value="METALLOPROTEASE PMBA"/>
    <property type="match status" value="1"/>
</dbReference>
<dbReference type="AlphaFoldDB" id="R6U0R4"/>
<dbReference type="GO" id="GO:0005829">
    <property type="term" value="C:cytosol"/>
    <property type="evidence" value="ECO:0007669"/>
    <property type="project" value="TreeGrafter"/>
</dbReference>
<evidence type="ECO:0000313" key="3">
    <source>
        <dbReference type="EMBL" id="CDC75694.1"/>
    </source>
</evidence>
<dbReference type="InterPro" id="IPR035068">
    <property type="entry name" value="TldD/PmbA_N"/>
</dbReference>
<dbReference type="GO" id="GO:0006508">
    <property type="term" value="P:proteolysis"/>
    <property type="evidence" value="ECO:0007669"/>
    <property type="project" value="UniProtKB-KW"/>
</dbReference>
<evidence type="ECO:0000259" key="2">
    <source>
        <dbReference type="Pfam" id="PF19289"/>
    </source>
</evidence>
<dbReference type="SUPFAM" id="SSF111283">
    <property type="entry name" value="Putative modulator of DNA gyrase, PmbA/TldD"/>
    <property type="match status" value="1"/>
</dbReference>
<feature type="coiled-coil region" evidence="1">
    <location>
        <begin position="1"/>
        <end position="28"/>
    </location>
</feature>
<gene>
    <name evidence="3" type="ORF">BN580_01910</name>
</gene>
<dbReference type="STRING" id="1263015.BN580_01910"/>